<dbReference type="PANTHER" id="PTHR30438:SF2">
    <property type="entry name" value="MEMBRANE PROTEIN"/>
    <property type="match status" value="1"/>
</dbReference>
<dbReference type="PANTHER" id="PTHR30438">
    <property type="entry name" value="36 KDA ANTIGEN-RELATED"/>
    <property type="match status" value="1"/>
</dbReference>
<keyword evidence="1" id="KW-0175">Coiled coil</keyword>
<comment type="caution">
    <text evidence="2">The sequence shown here is derived from an EMBL/GenBank/DDBJ whole genome shotgun (WGS) entry which is preliminary data.</text>
</comment>
<dbReference type="GO" id="GO:0005886">
    <property type="term" value="C:plasma membrane"/>
    <property type="evidence" value="ECO:0007669"/>
    <property type="project" value="TreeGrafter"/>
</dbReference>
<evidence type="ECO:0000313" key="2">
    <source>
        <dbReference type="EMBL" id="MDG6894957.1"/>
    </source>
</evidence>
<keyword evidence="3" id="KW-1185">Reference proteome</keyword>
<protein>
    <submittedName>
        <fullName evidence="2">Hemolysin D</fullName>
    </submittedName>
</protein>
<evidence type="ECO:0000256" key="1">
    <source>
        <dbReference type="SAM" id="Coils"/>
    </source>
</evidence>
<evidence type="ECO:0000313" key="3">
    <source>
        <dbReference type="Proteomes" id="UP001155500"/>
    </source>
</evidence>
<gene>
    <name evidence="2" type="ORF">A6A20_04790</name>
</gene>
<proteinExistence type="predicted"/>
<dbReference type="Proteomes" id="UP001155500">
    <property type="component" value="Unassembled WGS sequence"/>
</dbReference>
<feature type="coiled-coil region" evidence="1">
    <location>
        <begin position="84"/>
        <end position="127"/>
    </location>
</feature>
<organism evidence="2 3">
    <name type="scientific">Volucribacter amazonae</name>
    <dbReference type="NCBI Taxonomy" id="256731"/>
    <lineage>
        <taxon>Bacteria</taxon>
        <taxon>Pseudomonadati</taxon>
        <taxon>Pseudomonadota</taxon>
        <taxon>Gammaproteobacteria</taxon>
        <taxon>Pasteurellales</taxon>
        <taxon>Pasteurellaceae</taxon>
        <taxon>Volucribacter</taxon>
    </lineage>
</organism>
<name>A0A9X4SHT5_9PAST</name>
<reference evidence="2" key="1">
    <citation type="submission" date="2016-03" db="EMBL/GenBank/DDBJ databases">
        <title>Co-evolution between Pasteurellaceae and their hosts.</title>
        <authorList>
            <person name="Hansen M.J."/>
            <person name="Bojesen A.M."/>
            <person name="Planet P."/>
        </authorList>
    </citation>
    <scope>NUCLEOTIDE SEQUENCE</scope>
    <source>
        <strain evidence="2">146/S8/89</strain>
    </source>
</reference>
<dbReference type="RefSeq" id="WP_279572401.1">
    <property type="nucleotide sequence ID" value="NZ_LWID01000001.1"/>
</dbReference>
<accession>A0A9X4SHT5</accession>
<dbReference type="SUPFAM" id="SSF111369">
    <property type="entry name" value="HlyD-like secretion proteins"/>
    <property type="match status" value="1"/>
</dbReference>
<dbReference type="AlphaFoldDB" id="A0A9X4SHT5"/>
<dbReference type="Gene3D" id="1.10.287.470">
    <property type="entry name" value="Helix hairpin bin"/>
    <property type="match status" value="1"/>
</dbReference>
<dbReference type="EMBL" id="LWID01000001">
    <property type="protein sequence ID" value="MDG6894957.1"/>
    <property type="molecule type" value="Genomic_DNA"/>
</dbReference>
<dbReference type="Gene3D" id="2.40.30.170">
    <property type="match status" value="1"/>
</dbReference>
<sequence length="324" mass="35417">MKKRILILLLVLIGAGAAYWLIHRNADELPTGIAGMNGRLTVERIDVASLYAGRVEQVYVDEGDYVVKDQPLVRLSDSQVMAKLAQANAAKQQAEQAVVSANAQVLASQQQRDIAKLELDNAQQLRKDKLISSTELERRQAAYQSAQAALVGAEAMKSQAEASVLQAQAQIDEVADVNQDLVIKSPLAGRVEYRLVDMGNVIAAGGKTVSILNLDDVYMNIFLPAEQSNQVRIGDEARIVVDGLSAVFPATVVYVSSDAQFTPKSVETEEERTKLMFKIKLQVPQAVTQQYPNLLKGGMTAMGYVRYQSQAQWSADLVEKLPAK</sequence>
<dbReference type="Gene3D" id="2.40.50.100">
    <property type="match status" value="1"/>
</dbReference>